<evidence type="ECO:0000313" key="2">
    <source>
        <dbReference type="EMBL" id="QNA45017.1"/>
    </source>
</evidence>
<feature type="domain" description="Glycosyltransferase 2-like" evidence="1">
    <location>
        <begin position="4"/>
        <end position="159"/>
    </location>
</feature>
<dbReference type="PANTHER" id="PTHR22916:SF3">
    <property type="entry name" value="UDP-GLCNAC:BETAGAL BETA-1,3-N-ACETYLGLUCOSAMINYLTRANSFERASE-LIKE PROTEIN 1"/>
    <property type="match status" value="1"/>
</dbReference>
<proteinExistence type="predicted"/>
<dbReference type="SUPFAM" id="SSF53448">
    <property type="entry name" value="Nucleotide-diphospho-sugar transferases"/>
    <property type="match status" value="1"/>
</dbReference>
<dbReference type="KEGG" id="lacs:H4075_02140"/>
<dbReference type="InterPro" id="IPR029044">
    <property type="entry name" value="Nucleotide-diphossugar_trans"/>
</dbReference>
<protein>
    <submittedName>
        <fullName evidence="2">Glycosyltransferase</fullName>
    </submittedName>
</protein>
<accession>A0A7G5XHR4</accession>
<dbReference type="Proteomes" id="UP000515344">
    <property type="component" value="Chromosome"/>
</dbReference>
<dbReference type="PANTHER" id="PTHR22916">
    <property type="entry name" value="GLYCOSYLTRANSFERASE"/>
    <property type="match status" value="1"/>
</dbReference>
<dbReference type="Pfam" id="PF00535">
    <property type="entry name" value="Glycos_transf_2"/>
    <property type="match status" value="1"/>
</dbReference>
<dbReference type="Gene3D" id="3.90.550.10">
    <property type="entry name" value="Spore Coat Polysaccharide Biosynthesis Protein SpsA, Chain A"/>
    <property type="match status" value="1"/>
</dbReference>
<evidence type="ECO:0000313" key="3">
    <source>
        <dbReference type="Proteomes" id="UP000515344"/>
    </source>
</evidence>
<dbReference type="InterPro" id="IPR001173">
    <property type="entry name" value="Glyco_trans_2-like"/>
</dbReference>
<dbReference type="AlphaFoldDB" id="A0A7G5XHR4"/>
<dbReference type="GO" id="GO:0016758">
    <property type="term" value="F:hexosyltransferase activity"/>
    <property type="evidence" value="ECO:0007669"/>
    <property type="project" value="UniProtKB-ARBA"/>
</dbReference>
<dbReference type="CDD" id="cd06433">
    <property type="entry name" value="GT_2_WfgS_like"/>
    <property type="match status" value="1"/>
</dbReference>
<organism evidence="2 3">
    <name type="scientific">Lacibacter sediminis</name>
    <dbReference type="NCBI Taxonomy" id="2760713"/>
    <lineage>
        <taxon>Bacteria</taxon>
        <taxon>Pseudomonadati</taxon>
        <taxon>Bacteroidota</taxon>
        <taxon>Chitinophagia</taxon>
        <taxon>Chitinophagales</taxon>
        <taxon>Chitinophagaceae</taxon>
        <taxon>Lacibacter</taxon>
    </lineage>
</organism>
<reference evidence="3" key="1">
    <citation type="submission" date="2020-08" db="EMBL/GenBank/DDBJ databases">
        <title>Lacibacter sp. S13-6-6 genome sequencing.</title>
        <authorList>
            <person name="Jin L."/>
        </authorList>
    </citation>
    <scope>NUCLEOTIDE SEQUENCE [LARGE SCALE GENOMIC DNA]</scope>
    <source>
        <strain evidence="3">S13-6-6</strain>
    </source>
</reference>
<keyword evidence="3" id="KW-1185">Reference proteome</keyword>
<gene>
    <name evidence="2" type="ORF">H4075_02140</name>
</gene>
<evidence type="ECO:0000259" key="1">
    <source>
        <dbReference type="Pfam" id="PF00535"/>
    </source>
</evidence>
<name>A0A7G5XHR4_9BACT</name>
<sequence length="255" mass="29448">MKVSIITVVYNRAATIERAIRSVLNQSYTNIEYVIVDGHSNDGTMAVVDQYRDKIATVISEKDHGMYDALNKGIKAATGDIVGILHADDEFTNETIIQQIVEKFESNPVIDAIYGDVGFVQPGQEHKIIRYYSSAIFRTNLFKFGFMPAHPTFFCYRRFYEQFGYYRTDLEIAADFDLLLRFLRKHQLFTVYIPEMLVRMNMGGKSTNGISSTIKINKELKLILSEHKLPSSYIRLYSRYFIKVSEFLRKGKAKR</sequence>
<dbReference type="EMBL" id="CP060007">
    <property type="protein sequence ID" value="QNA45017.1"/>
    <property type="molecule type" value="Genomic_DNA"/>
</dbReference>
<dbReference type="RefSeq" id="WP_182803707.1">
    <property type="nucleotide sequence ID" value="NZ_CP060007.1"/>
</dbReference>